<protein>
    <recommendedName>
        <fullName evidence="3">Type II toxin-antitoxin system RelE/ParE family toxin</fullName>
    </recommendedName>
</protein>
<evidence type="ECO:0000313" key="2">
    <source>
        <dbReference type="Proteomes" id="UP000665181"/>
    </source>
</evidence>
<dbReference type="AlphaFoldDB" id="A0A8I2B5D7"/>
<gene>
    <name evidence="1" type="ORF">J5227_09530</name>
</gene>
<dbReference type="RefSeq" id="WP_041338684.1">
    <property type="nucleotide sequence ID" value="NZ_JAGFPW010000006.1"/>
</dbReference>
<sequence length="118" mass="13998">MDYEVIPTQEFNKRLRFYINKKKYRKIYDDIDPIIDELANGNFLGDEINGLGLPDEEYNYKVRVANTSAKVGKSNGFRLIYYVVKDDKEIYLLTIYSKKDKENITNRELRDLIKLYVA</sequence>
<dbReference type="Proteomes" id="UP000665181">
    <property type="component" value="Unassembled WGS sequence"/>
</dbReference>
<dbReference type="InterPro" id="IPR009387">
    <property type="entry name" value="HigB-2"/>
</dbReference>
<comment type="caution">
    <text evidence="1">The sequence shown here is derived from an EMBL/GenBank/DDBJ whole genome shotgun (WGS) entry which is preliminary data.</text>
</comment>
<organism evidence="1 2">
    <name type="scientific">Bacillus subtilis</name>
    <dbReference type="NCBI Taxonomy" id="1423"/>
    <lineage>
        <taxon>Bacteria</taxon>
        <taxon>Bacillati</taxon>
        <taxon>Bacillota</taxon>
        <taxon>Bacilli</taxon>
        <taxon>Bacillales</taxon>
        <taxon>Bacillaceae</taxon>
        <taxon>Bacillus</taxon>
    </lineage>
</organism>
<reference evidence="1" key="1">
    <citation type="submission" date="2021-03" db="EMBL/GenBank/DDBJ databases">
        <title>Isolation of Bacillus subtilis from fermented food sample.</title>
        <authorList>
            <person name="Lakshmanan V."/>
            <person name="Athira K."/>
            <person name="Rajagopal K."/>
        </authorList>
    </citation>
    <scope>NUCLEOTIDE SEQUENCE</scope>
    <source>
        <strain evidence="1">S1</strain>
    </source>
</reference>
<evidence type="ECO:0000313" key="1">
    <source>
        <dbReference type="EMBL" id="MBO3794547.1"/>
    </source>
</evidence>
<dbReference type="EMBL" id="JAGFPW010000006">
    <property type="protein sequence ID" value="MBO3794547.1"/>
    <property type="molecule type" value="Genomic_DNA"/>
</dbReference>
<accession>A0A8I2B5D7</accession>
<dbReference type="PIRSF" id="PIRSF039032">
    <property type="entry name" value="HigB-2"/>
    <property type="match status" value="1"/>
</dbReference>
<name>A0A8I2B5D7_BACIU</name>
<evidence type="ECO:0008006" key="3">
    <source>
        <dbReference type="Google" id="ProtNLM"/>
    </source>
</evidence>
<proteinExistence type="predicted"/>